<keyword evidence="2" id="KW-1185">Reference proteome</keyword>
<evidence type="ECO:0000313" key="2">
    <source>
        <dbReference type="Proteomes" id="UP001336250"/>
    </source>
</evidence>
<accession>A0AAW9QKD2</accession>
<comment type="caution">
    <text evidence="1">The sequence shown here is derived from an EMBL/GenBank/DDBJ whole genome shotgun (WGS) entry which is preliminary data.</text>
</comment>
<dbReference type="GO" id="GO:0016811">
    <property type="term" value="F:hydrolase activity, acting on carbon-nitrogen (but not peptide) bonds, in linear amides"/>
    <property type="evidence" value="ECO:0007669"/>
    <property type="project" value="InterPro"/>
</dbReference>
<dbReference type="Gene3D" id="2.60.120.580">
    <property type="entry name" value="Acetamidase/Formamidase-like domains"/>
    <property type="match status" value="2"/>
</dbReference>
<dbReference type="PANTHER" id="PTHR31891">
    <property type="entry name" value="FORMAMIDASE C869.04-RELATED"/>
    <property type="match status" value="1"/>
</dbReference>
<name>A0AAW9QKD2_9BURK</name>
<organism evidence="1 2">
    <name type="scientific">Aquincola agrisoli</name>
    <dbReference type="NCBI Taxonomy" id="3119538"/>
    <lineage>
        <taxon>Bacteria</taxon>
        <taxon>Pseudomonadati</taxon>
        <taxon>Pseudomonadota</taxon>
        <taxon>Betaproteobacteria</taxon>
        <taxon>Burkholderiales</taxon>
        <taxon>Sphaerotilaceae</taxon>
        <taxon>Aquincola</taxon>
    </lineage>
</organism>
<dbReference type="PANTHER" id="PTHR31891:SF1">
    <property type="entry name" value="FORMAMIDASE C869.04-RELATED"/>
    <property type="match status" value="1"/>
</dbReference>
<dbReference type="Proteomes" id="UP001336250">
    <property type="component" value="Unassembled WGS sequence"/>
</dbReference>
<dbReference type="Gene3D" id="3.10.28.20">
    <property type="entry name" value="Acetamidase/Formamidase-like domains"/>
    <property type="match status" value="1"/>
</dbReference>
<dbReference type="RefSeq" id="WP_332292148.1">
    <property type="nucleotide sequence ID" value="NZ_JAZIBG010000048.1"/>
</dbReference>
<reference evidence="1 2" key="1">
    <citation type="submission" date="2024-02" db="EMBL/GenBank/DDBJ databases">
        <title>Genome sequence of Aquincola sp. MAHUQ-54.</title>
        <authorList>
            <person name="Huq M.A."/>
        </authorList>
    </citation>
    <scope>NUCLEOTIDE SEQUENCE [LARGE SCALE GENOMIC DNA]</scope>
    <source>
        <strain evidence="1 2">MAHUQ-54</strain>
    </source>
</reference>
<dbReference type="InterPro" id="IPR004304">
    <property type="entry name" value="FmdA_AmdA"/>
</dbReference>
<dbReference type="SUPFAM" id="SSF141130">
    <property type="entry name" value="Acetamidase/Formamidase-like"/>
    <property type="match status" value="1"/>
</dbReference>
<evidence type="ECO:0000313" key="1">
    <source>
        <dbReference type="EMBL" id="MEF7616608.1"/>
    </source>
</evidence>
<sequence length="314" mass="34436">MSHHHLPATPETVAWGYWDAERPPMLRVASGDTVTIDTLSGEPEDLPDDEALVLPEHRAVLAGQRGPGPHLLTGPVWVEGAEPGDVLEVKVEEVSLRQDWGWNIVKPLLGTLPEDFPISRRLHIPLDRDRRTARLPWGLELPLAPFFGNFGVAPPPAYGRITSIIPREFGGNLDNRALVEGCTVYFPVFNRGALFSAGDGHAAQGDGEVCLTAIETSLRGTFRLTVRKDLKLAFPRAETAEHYIAMGLNEDLDDAARQALREMIRWITELSGLAAVDAYTLCSIAADLRVTQMVDVNKGVHCMLPKSALHVPAR</sequence>
<gene>
    <name evidence="1" type="ORF">V4F39_22030</name>
</gene>
<dbReference type="Pfam" id="PF03069">
    <property type="entry name" value="FmdA_AmdA"/>
    <property type="match status" value="2"/>
</dbReference>
<proteinExistence type="predicted"/>
<protein>
    <submittedName>
        <fullName evidence="1">Acetamidase/formamidase family protein</fullName>
    </submittedName>
</protein>
<dbReference type="EMBL" id="JAZIBG010000048">
    <property type="protein sequence ID" value="MEF7616608.1"/>
    <property type="molecule type" value="Genomic_DNA"/>
</dbReference>
<dbReference type="AlphaFoldDB" id="A0AAW9QKD2"/>